<evidence type="ECO:0000256" key="4">
    <source>
        <dbReference type="ARBA" id="ARBA00023136"/>
    </source>
</evidence>
<name>I0IKJ0_LEPFC</name>
<feature type="transmembrane region" description="Helical" evidence="5">
    <location>
        <begin position="53"/>
        <end position="71"/>
    </location>
</feature>
<accession>I0IKJ0</accession>
<keyword evidence="3 5" id="KW-1133">Transmembrane helix</keyword>
<evidence type="ECO:0000259" key="6">
    <source>
        <dbReference type="Pfam" id="PF13664"/>
    </source>
</evidence>
<proteinExistence type="predicted"/>
<dbReference type="GO" id="GO:0016740">
    <property type="term" value="F:transferase activity"/>
    <property type="evidence" value="ECO:0007669"/>
    <property type="project" value="UniProtKB-KW"/>
</dbReference>
<feature type="transmembrane region" description="Helical" evidence="5">
    <location>
        <begin position="132"/>
        <end position="151"/>
    </location>
</feature>
<feature type="domain" description="TMEM205-like" evidence="6">
    <location>
        <begin position="15"/>
        <end position="102"/>
    </location>
</feature>
<dbReference type="EMBL" id="AP012342">
    <property type="protein sequence ID" value="BAM05789.1"/>
    <property type="molecule type" value="Genomic_DNA"/>
</dbReference>
<dbReference type="KEGG" id="lfc:LFE_0059"/>
<evidence type="ECO:0000313" key="8">
    <source>
        <dbReference type="Proteomes" id="UP000007382"/>
    </source>
</evidence>
<keyword evidence="2 5" id="KW-0812">Transmembrane</keyword>
<dbReference type="GO" id="GO:0016020">
    <property type="term" value="C:membrane"/>
    <property type="evidence" value="ECO:0007669"/>
    <property type="project" value="UniProtKB-SubCell"/>
</dbReference>
<protein>
    <submittedName>
        <fullName evidence="7">Putative arylamine N-acetyltransferase</fullName>
    </submittedName>
</protein>
<organism evidence="7 8">
    <name type="scientific">Leptospirillum ferrooxidans (strain C2-3)</name>
    <dbReference type="NCBI Taxonomy" id="1162668"/>
    <lineage>
        <taxon>Bacteria</taxon>
        <taxon>Pseudomonadati</taxon>
        <taxon>Nitrospirota</taxon>
        <taxon>Nitrospiria</taxon>
        <taxon>Nitrospirales</taxon>
        <taxon>Nitrospiraceae</taxon>
        <taxon>Leptospirillum</taxon>
    </lineage>
</organism>
<keyword evidence="8" id="KW-1185">Reference proteome</keyword>
<dbReference type="InterPro" id="IPR025423">
    <property type="entry name" value="TMEM205-like"/>
</dbReference>
<dbReference type="Proteomes" id="UP000007382">
    <property type="component" value="Chromosome"/>
</dbReference>
<gene>
    <name evidence="7" type="ordered locus">LFE_0059</name>
</gene>
<evidence type="ECO:0000256" key="1">
    <source>
        <dbReference type="ARBA" id="ARBA00004370"/>
    </source>
</evidence>
<dbReference type="OrthoDB" id="5397209at2"/>
<evidence type="ECO:0000256" key="5">
    <source>
        <dbReference type="SAM" id="Phobius"/>
    </source>
</evidence>
<dbReference type="AlphaFoldDB" id="I0IKJ0"/>
<evidence type="ECO:0000256" key="2">
    <source>
        <dbReference type="ARBA" id="ARBA00022692"/>
    </source>
</evidence>
<dbReference type="Pfam" id="PF13664">
    <property type="entry name" value="DUF4149"/>
    <property type="match status" value="1"/>
</dbReference>
<feature type="transmembrane region" description="Helical" evidence="5">
    <location>
        <begin position="83"/>
        <end position="101"/>
    </location>
</feature>
<keyword evidence="4 5" id="KW-0472">Membrane</keyword>
<keyword evidence="7" id="KW-0808">Transferase</keyword>
<dbReference type="RefSeq" id="WP_014448284.1">
    <property type="nucleotide sequence ID" value="NC_017094.1"/>
</dbReference>
<sequence length="171" mass="19079">MLYQRLLRGFYSYILIFLTGATLFLALFVAPLLFTHLGIPKAAEATGVLFPPYFHLLFILSLVELALSFLMADRKQPFAKITIGSWFFISVINGLLAGVLGPEAIVSRTRWLAHPADLAEKAHFDKIHELSVILNSVSLVMFLTLCLPLAFSFRPSRDRIASENSPSQTHS</sequence>
<reference evidence="7 8" key="1">
    <citation type="journal article" date="2012" name="J. Bacteriol.">
        <title>Complete Genome Sequence of Leptospirillum ferrooxidans Strain C2-3, Isolated from a Fresh Volcanic Ash Deposit on the Island of Miyake, Japan.</title>
        <authorList>
            <person name="Fujimura R."/>
            <person name="Sato Y."/>
            <person name="Nishizawa T."/>
            <person name="Oshima K."/>
            <person name="Kim S.-W."/>
            <person name="Hattori M."/>
            <person name="Kamijo T."/>
            <person name="Ohta H."/>
        </authorList>
    </citation>
    <scope>NUCLEOTIDE SEQUENCE [LARGE SCALE GENOMIC DNA]</scope>
    <source>
        <strain evidence="7 8">C2-3</strain>
    </source>
</reference>
<comment type="subcellular location">
    <subcellularLocation>
        <location evidence="1">Membrane</location>
    </subcellularLocation>
</comment>
<evidence type="ECO:0000313" key="7">
    <source>
        <dbReference type="EMBL" id="BAM05789.1"/>
    </source>
</evidence>
<evidence type="ECO:0000256" key="3">
    <source>
        <dbReference type="ARBA" id="ARBA00022989"/>
    </source>
</evidence>
<dbReference type="HOGENOM" id="CLU_1568823_0_0_0"/>
<reference evidence="8" key="2">
    <citation type="submission" date="2012-03" db="EMBL/GenBank/DDBJ databases">
        <title>The complete genome sequence of the pioneer microbe on fresh volcanic deposit, Leptospirillum ferrooxidans strain C2-3.</title>
        <authorList>
            <person name="Fujimura R."/>
            <person name="Sato Y."/>
            <person name="Nishizawa T."/>
            <person name="Nanba K."/>
            <person name="Oshima K."/>
            <person name="Hattori M."/>
            <person name="Kamijo T."/>
            <person name="Ohta H."/>
        </authorList>
    </citation>
    <scope>NUCLEOTIDE SEQUENCE [LARGE SCALE GENOMIC DNA]</scope>
    <source>
        <strain evidence="8">C2-3</strain>
    </source>
</reference>
<feature type="transmembrane region" description="Helical" evidence="5">
    <location>
        <begin position="12"/>
        <end position="33"/>
    </location>
</feature>